<accession>A0AAE7NZN6</accession>
<proteinExistence type="predicted"/>
<dbReference type="SUPFAM" id="SSF51430">
    <property type="entry name" value="NAD(P)-linked oxidoreductase"/>
    <property type="match status" value="1"/>
</dbReference>
<protein>
    <submittedName>
        <fullName evidence="3">Aldo/keto reductase</fullName>
    </submittedName>
</protein>
<dbReference type="EMBL" id="CP030050">
    <property type="protein sequence ID" value="QOZ73340.1"/>
    <property type="molecule type" value="Genomic_DNA"/>
</dbReference>
<dbReference type="PANTHER" id="PTHR43364">
    <property type="entry name" value="NADH-SPECIFIC METHYLGLYOXAL REDUCTASE-RELATED"/>
    <property type="match status" value="1"/>
</dbReference>
<evidence type="ECO:0000313" key="4">
    <source>
        <dbReference type="Proteomes" id="UP000594015"/>
    </source>
</evidence>
<evidence type="ECO:0000259" key="2">
    <source>
        <dbReference type="Pfam" id="PF00248"/>
    </source>
</evidence>
<dbReference type="PANTHER" id="PTHR43364:SF4">
    <property type="entry name" value="NAD(P)-LINKED OXIDOREDUCTASE SUPERFAMILY PROTEIN"/>
    <property type="match status" value="1"/>
</dbReference>
<sequence length="346" mass="38101">MKYGTLASTGIQVSRIAFGCSSYGSKDWMPWALSEEEAQDHYRCAFEAGFNFFDTADSYSSGLSEEILGRAVKRFAGGRDQVVIATKVFFATGGGTNQKGLSRKHIRHAIDDSLRRLGTDYVDLYQIHRLDPLTPYEEILEGLDAVVRAGKALHIGSSSMHAFQFAKLQALAQANGLAKFVTMQNKYNLLYREEEREMIPLCLDQGVGIIPYSPLARGLLAGSRRGDTERSRVVKDFSRPEDDAVIDGVFTVAKARGCKPAQVALAWLLHNPAVTAPILGATKSHHVDDAVAALDIRFTDQELDTLEAAYRPQQVQHDRNEQLQSGQTAAADLKHLFRRSAGRQGG</sequence>
<dbReference type="AlphaFoldDB" id="A0AAE7NZN6"/>
<dbReference type="FunFam" id="3.20.20.100:FF:000004">
    <property type="entry name" value="Oxidoreductase, aldo/keto reductase"/>
    <property type="match status" value="1"/>
</dbReference>
<dbReference type="RefSeq" id="WP_092214902.1">
    <property type="nucleotide sequence ID" value="NZ_CP030050.1"/>
</dbReference>
<dbReference type="KEGG" id="barh:WN72_13985"/>
<evidence type="ECO:0000256" key="1">
    <source>
        <dbReference type="ARBA" id="ARBA00023002"/>
    </source>
</evidence>
<dbReference type="Pfam" id="PF00248">
    <property type="entry name" value="Aldo_ket_red"/>
    <property type="match status" value="1"/>
</dbReference>
<gene>
    <name evidence="3" type="ORF">WN72_13985</name>
</gene>
<evidence type="ECO:0000313" key="3">
    <source>
        <dbReference type="EMBL" id="QOZ73340.1"/>
    </source>
</evidence>
<keyword evidence="1" id="KW-0560">Oxidoreductase</keyword>
<name>A0AAE7NZN6_9BRAD</name>
<organism evidence="3 4">
    <name type="scientific">Bradyrhizobium arachidis</name>
    <dbReference type="NCBI Taxonomy" id="858423"/>
    <lineage>
        <taxon>Bacteria</taxon>
        <taxon>Pseudomonadati</taxon>
        <taxon>Pseudomonadota</taxon>
        <taxon>Alphaproteobacteria</taxon>
        <taxon>Hyphomicrobiales</taxon>
        <taxon>Nitrobacteraceae</taxon>
        <taxon>Bradyrhizobium</taxon>
    </lineage>
</organism>
<dbReference type="InterPro" id="IPR023210">
    <property type="entry name" value="NADP_OxRdtase_dom"/>
</dbReference>
<dbReference type="Proteomes" id="UP000594015">
    <property type="component" value="Chromosome"/>
</dbReference>
<dbReference type="GO" id="GO:0005829">
    <property type="term" value="C:cytosol"/>
    <property type="evidence" value="ECO:0007669"/>
    <property type="project" value="TreeGrafter"/>
</dbReference>
<dbReference type="InterPro" id="IPR036812">
    <property type="entry name" value="NAD(P)_OxRdtase_dom_sf"/>
</dbReference>
<reference evidence="3 4" key="1">
    <citation type="submission" date="2018-06" db="EMBL/GenBank/DDBJ databases">
        <title>Comparative genomics of Bradyrhizobium nodulating Arachidis hypogaea.</title>
        <authorList>
            <person name="Li Y."/>
        </authorList>
    </citation>
    <scope>NUCLEOTIDE SEQUENCE [LARGE SCALE GENOMIC DNA]</scope>
    <source>
        <strain evidence="3 4">CCBAU 051107</strain>
    </source>
</reference>
<dbReference type="Gene3D" id="3.20.20.100">
    <property type="entry name" value="NADP-dependent oxidoreductase domain"/>
    <property type="match status" value="1"/>
</dbReference>
<dbReference type="GO" id="GO:0016491">
    <property type="term" value="F:oxidoreductase activity"/>
    <property type="evidence" value="ECO:0007669"/>
    <property type="project" value="UniProtKB-KW"/>
</dbReference>
<dbReference type="CDD" id="cd19079">
    <property type="entry name" value="AKR_EcYajO-like"/>
    <property type="match status" value="1"/>
</dbReference>
<dbReference type="InterPro" id="IPR050523">
    <property type="entry name" value="AKR_Detox_Biosynth"/>
</dbReference>
<feature type="domain" description="NADP-dependent oxidoreductase" evidence="2">
    <location>
        <begin position="15"/>
        <end position="310"/>
    </location>
</feature>